<gene>
    <name evidence="1" type="ORF">QQX98_005395</name>
</gene>
<sequence length="121" mass="14046">MRSQDHTFVSIPIPSNVPSHVVLAYIQTYEPVLRHNPGMVSYSQLDLDLDQVGNDSFFDSSDPEHTIRAYQAHEVIWLGPGLHKELRWPIFFQMVRATTPGRDNKPRRLSQHSRLGEYAWF</sequence>
<organism evidence="1 2">
    <name type="scientific">Neonectria punicea</name>
    <dbReference type="NCBI Taxonomy" id="979145"/>
    <lineage>
        <taxon>Eukaryota</taxon>
        <taxon>Fungi</taxon>
        <taxon>Dikarya</taxon>
        <taxon>Ascomycota</taxon>
        <taxon>Pezizomycotina</taxon>
        <taxon>Sordariomycetes</taxon>
        <taxon>Hypocreomycetidae</taxon>
        <taxon>Hypocreales</taxon>
        <taxon>Nectriaceae</taxon>
        <taxon>Neonectria</taxon>
    </lineage>
</organism>
<evidence type="ECO:0000313" key="2">
    <source>
        <dbReference type="Proteomes" id="UP001498476"/>
    </source>
</evidence>
<accession>A0ABR1H520</accession>
<dbReference type="Proteomes" id="UP001498476">
    <property type="component" value="Unassembled WGS sequence"/>
</dbReference>
<name>A0ABR1H520_9HYPO</name>
<dbReference type="EMBL" id="JAZAVJ010000072">
    <property type="protein sequence ID" value="KAK7416198.1"/>
    <property type="molecule type" value="Genomic_DNA"/>
</dbReference>
<comment type="caution">
    <text evidence="1">The sequence shown here is derived from an EMBL/GenBank/DDBJ whole genome shotgun (WGS) entry which is preliminary data.</text>
</comment>
<reference evidence="1 2" key="1">
    <citation type="journal article" date="2025" name="Microbiol. Resour. Announc.">
        <title>Draft genome sequences for Neonectria magnoliae and Neonectria punicea, canker pathogens of Liriodendron tulipifera and Acer saccharum in West Virginia.</title>
        <authorList>
            <person name="Petronek H.M."/>
            <person name="Kasson M.T."/>
            <person name="Metheny A.M."/>
            <person name="Stauder C.M."/>
            <person name="Lovett B."/>
            <person name="Lynch S.C."/>
            <person name="Garnas J.R."/>
            <person name="Kasson L.R."/>
            <person name="Stajich J.E."/>
        </authorList>
    </citation>
    <scope>NUCLEOTIDE SEQUENCE [LARGE SCALE GENOMIC DNA]</scope>
    <source>
        <strain evidence="1 2">NRRL 64653</strain>
    </source>
</reference>
<proteinExistence type="predicted"/>
<keyword evidence="2" id="KW-1185">Reference proteome</keyword>
<protein>
    <submittedName>
        <fullName evidence="1">Uncharacterized protein</fullName>
    </submittedName>
</protein>
<evidence type="ECO:0000313" key="1">
    <source>
        <dbReference type="EMBL" id="KAK7416198.1"/>
    </source>
</evidence>